<name>A0A6G4U4S0_9ACTN</name>
<dbReference type="Proteomes" id="UP000481583">
    <property type="component" value="Unassembled WGS sequence"/>
</dbReference>
<accession>A0A6G4U4S0</accession>
<feature type="domain" description="DALR anticodon binding" evidence="4">
    <location>
        <begin position="16"/>
        <end position="135"/>
    </location>
</feature>
<gene>
    <name evidence="5" type="ORF">G5C51_20215</name>
</gene>
<keyword evidence="6" id="KW-1185">Reference proteome</keyword>
<evidence type="ECO:0000313" key="5">
    <source>
        <dbReference type="EMBL" id="NGN66211.1"/>
    </source>
</evidence>
<dbReference type="GO" id="GO:0006420">
    <property type="term" value="P:arginyl-tRNA aminoacylation"/>
    <property type="evidence" value="ECO:0007669"/>
    <property type="project" value="InterPro"/>
</dbReference>
<dbReference type="GO" id="GO:0004814">
    <property type="term" value="F:arginine-tRNA ligase activity"/>
    <property type="evidence" value="ECO:0007669"/>
    <property type="project" value="InterPro"/>
</dbReference>
<proteinExistence type="predicted"/>
<evidence type="ECO:0000259" key="4">
    <source>
        <dbReference type="SMART" id="SM00836"/>
    </source>
</evidence>
<evidence type="ECO:0000313" key="6">
    <source>
        <dbReference type="Proteomes" id="UP000481583"/>
    </source>
</evidence>
<dbReference type="Gene3D" id="1.10.730.10">
    <property type="entry name" value="Isoleucyl-tRNA Synthetase, Domain 1"/>
    <property type="match status" value="1"/>
</dbReference>
<dbReference type="SMART" id="SM00836">
    <property type="entry name" value="DALR_1"/>
    <property type="match status" value="1"/>
</dbReference>
<dbReference type="InterPro" id="IPR009080">
    <property type="entry name" value="tRNAsynth_Ia_anticodon-bd"/>
</dbReference>
<comment type="caution">
    <text evidence="5">The sequence shown here is derived from an EMBL/GenBank/DDBJ whole genome shotgun (WGS) entry which is preliminary data.</text>
</comment>
<dbReference type="EMBL" id="JAAKZV010000087">
    <property type="protein sequence ID" value="NGN66211.1"/>
    <property type="molecule type" value="Genomic_DNA"/>
</dbReference>
<keyword evidence="2" id="KW-0547">Nucleotide-binding</keyword>
<feature type="non-terminal residue" evidence="5">
    <location>
        <position position="1"/>
    </location>
</feature>
<dbReference type="RefSeq" id="WP_276617648.1">
    <property type="nucleotide sequence ID" value="NZ_JAAKZV010000087.1"/>
</dbReference>
<dbReference type="AlphaFoldDB" id="A0A6G4U4S0"/>
<evidence type="ECO:0000256" key="3">
    <source>
        <dbReference type="ARBA" id="ARBA00022840"/>
    </source>
</evidence>
<organism evidence="5 6">
    <name type="scientific">Streptomyces coryli</name>
    <dbReference type="NCBI Taxonomy" id="1128680"/>
    <lineage>
        <taxon>Bacteria</taxon>
        <taxon>Bacillati</taxon>
        <taxon>Actinomycetota</taxon>
        <taxon>Actinomycetes</taxon>
        <taxon>Kitasatosporales</taxon>
        <taxon>Streptomycetaceae</taxon>
        <taxon>Streptomyces</taxon>
    </lineage>
</organism>
<dbReference type="SUPFAM" id="SSF47323">
    <property type="entry name" value="Anticodon-binding domain of a subclass of class I aminoacyl-tRNA synthetases"/>
    <property type="match status" value="1"/>
</dbReference>
<keyword evidence="3" id="KW-0067">ATP-binding</keyword>
<dbReference type="InterPro" id="IPR008909">
    <property type="entry name" value="DALR_anticod-bd"/>
</dbReference>
<evidence type="ECO:0000256" key="2">
    <source>
        <dbReference type="ARBA" id="ARBA00022741"/>
    </source>
</evidence>
<reference evidence="5 6" key="1">
    <citation type="submission" date="2020-02" db="EMBL/GenBank/DDBJ databases">
        <title>Whole-genome analyses of novel actinobacteria.</title>
        <authorList>
            <person name="Sahin N."/>
        </authorList>
    </citation>
    <scope>NUCLEOTIDE SEQUENCE [LARGE SCALE GENOMIC DNA]</scope>
    <source>
        <strain evidence="5 6">A7024</strain>
    </source>
</reference>
<dbReference type="Pfam" id="PF05746">
    <property type="entry name" value="DALR_1"/>
    <property type="match status" value="1"/>
</dbReference>
<sequence>DEALLTHRETSALFRIQYAHARTRATARNASDLAIRHTLEGDIPSTEGAALTAGIAGLPTAVESAAIHRSPDRIARHLEQLADAYLAYQAQHPPLPRGDEDVTDDHLARLRLTAAAGTALKQGLALLGISAPERI</sequence>
<keyword evidence="1" id="KW-0436">Ligase</keyword>
<dbReference type="GO" id="GO:0005524">
    <property type="term" value="F:ATP binding"/>
    <property type="evidence" value="ECO:0007669"/>
    <property type="project" value="UniProtKB-KW"/>
</dbReference>
<protein>
    <recommendedName>
        <fullName evidence="4">DALR anticodon binding domain-containing protein</fullName>
    </recommendedName>
</protein>
<evidence type="ECO:0000256" key="1">
    <source>
        <dbReference type="ARBA" id="ARBA00022598"/>
    </source>
</evidence>